<name>A0A8H8DJ03_9FUNG</name>
<dbReference type="PANTHER" id="PTHR24198:SF165">
    <property type="entry name" value="ANKYRIN REPEAT-CONTAINING PROTEIN-RELATED"/>
    <property type="match status" value="1"/>
</dbReference>
<dbReference type="Proteomes" id="UP000673691">
    <property type="component" value="Unassembled WGS sequence"/>
</dbReference>
<feature type="region of interest" description="Disordered" evidence="4">
    <location>
        <begin position="1"/>
        <end position="34"/>
    </location>
</feature>
<evidence type="ECO:0000256" key="2">
    <source>
        <dbReference type="ARBA" id="ARBA00023043"/>
    </source>
</evidence>
<comment type="caution">
    <text evidence="5">The sequence shown here is derived from an EMBL/GenBank/DDBJ whole genome shotgun (WGS) entry which is preliminary data.</text>
</comment>
<evidence type="ECO:0000313" key="6">
    <source>
        <dbReference type="Proteomes" id="UP000673691"/>
    </source>
</evidence>
<dbReference type="PROSITE" id="PS50297">
    <property type="entry name" value="ANK_REP_REGION"/>
    <property type="match status" value="1"/>
</dbReference>
<dbReference type="AlphaFoldDB" id="A0A8H8DJ03"/>
<evidence type="ECO:0000313" key="5">
    <source>
        <dbReference type="EMBL" id="KAG5460178.1"/>
    </source>
</evidence>
<dbReference type="Pfam" id="PF12796">
    <property type="entry name" value="Ank_2"/>
    <property type="match status" value="2"/>
</dbReference>
<keyword evidence="1" id="KW-0677">Repeat</keyword>
<dbReference type="OrthoDB" id="2096069at2759"/>
<dbReference type="EMBL" id="JAEFCI010005626">
    <property type="protein sequence ID" value="KAG5460178.1"/>
    <property type="molecule type" value="Genomic_DNA"/>
</dbReference>
<dbReference type="PROSITE" id="PS50088">
    <property type="entry name" value="ANK_REPEAT"/>
    <property type="match status" value="1"/>
</dbReference>
<dbReference type="SMART" id="SM00248">
    <property type="entry name" value="ANK"/>
    <property type="match status" value="5"/>
</dbReference>
<feature type="repeat" description="ANK" evidence="3">
    <location>
        <begin position="182"/>
        <end position="214"/>
    </location>
</feature>
<dbReference type="InterPro" id="IPR002110">
    <property type="entry name" value="Ankyrin_rpt"/>
</dbReference>
<evidence type="ECO:0000256" key="1">
    <source>
        <dbReference type="ARBA" id="ARBA00022737"/>
    </source>
</evidence>
<keyword evidence="6" id="KW-1185">Reference proteome</keyword>
<dbReference type="Gene3D" id="1.25.40.20">
    <property type="entry name" value="Ankyrin repeat-containing domain"/>
    <property type="match status" value="2"/>
</dbReference>
<keyword evidence="2 3" id="KW-0040">ANK repeat</keyword>
<evidence type="ECO:0000256" key="3">
    <source>
        <dbReference type="PROSITE-ProRule" id="PRU00023"/>
    </source>
</evidence>
<proteinExistence type="predicted"/>
<dbReference type="SUPFAM" id="SSF48403">
    <property type="entry name" value="Ankyrin repeat"/>
    <property type="match status" value="1"/>
</dbReference>
<organism evidence="5 6">
    <name type="scientific">Olpidium bornovanus</name>
    <dbReference type="NCBI Taxonomy" id="278681"/>
    <lineage>
        <taxon>Eukaryota</taxon>
        <taxon>Fungi</taxon>
        <taxon>Fungi incertae sedis</taxon>
        <taxon>Olpidiomycota</taxon>
        <taxon>Olpidiomycotina</taxon>
        <taxon>Olpidiomycetes</taxon>
        <taxon>Olpidiales</taxon>
        <taxon>Olpidiaceae</taxon>
        <taxon>Olpidium</taxon>
    </lineage>
</organism>
<reference evidence="5 6" key="1">
    <citation type="journal article" name="Sci. Rep.">
        <title>Genome-scale phylogenetic analyses confirm Olpidium as the closest living zoosporic fungus to the non-flagellated, terrestrial fungi.</title>
        <authorList>
            <person name="Chang Y."/>
            <person name="Rochon D."/>
            <person name="Sekimoto S."/>
            <person name="Wang Y."/>
            <person name="Chovatia M."/>
            <person name="Sandor L."/>
            <person name="Salamov A."/>
            <person name="Grigoriev I.V."/>
            <person name="Stajich J.E."/>
            <person name="Spatafora J.W."/>
        </authorList>
    </citation>
    <scope>NUCLEOTIDE SEQUENCE [LARGE SCALE GENOMIC DNA]</scope>
    <source>
        <strain evidence="5">S191</strain>
    </source>
</reference>
<protein>
    <submittedName>
        <fullName evidence="5">Ankyrin repeat-containing domain protein</fullName>
    </submittedName>
</protein>
<evidence type="ECO:0000256" key="4">
    <source>
        <dbReference type="SAM" id="MobiDB-lite"/>
    </source>
</evidence>
<accession>A0A8H8DJ03</accession>
<gene>
    <name evidence="5" type="ORF">BJ554DRAFT_7808</name>
</gene>
<dbReference type="InterPro" id="IPR036770">
    <property type="entry name" value="Ankyrin_rpt-contain_sf"/>
</dbReference>
<sequence length="360" mass="38866">MREECASLGAGGPAAAGGQSDRRASTADSSAVSSNDNVDWFDPSTLCAPAPRLEELPVEILNNVVIHIERGTDLLNFVTAHPRFANLVSTRRIDERGDGVAVTLAKWYKRHKRSLPGPLLRRAMQAFADDDAVCTGVVTALLRLGVDPTEYSNGAVEYASQKNLVGTLAVILKDPRVDLRGNGSGPITWACASGYDRVVRLLLQHGVDPSTGSNCLVNACLNENVEIVRMLLEDGRIDMSADEGRALQTAVVEGNYEIVELLMSAEGIDPACKDNLAIRTASAKGYTDIVRRLLADPRVDPSLQHNCALRKAVRQGHVDIVKLLLEDPRVDPEVMDNMPLRDACENGLVDVVKLLLSGAK</sequence>
<dbReference type="PANTHER" id="PTHR24198">
    <property type="entry name" value="ANKYRIN REPEAT AND PROTEIN KINASE DOMAIN-CONTAINING PROTEIN"/>
    <property type="match status" value="1"/>
</dbReference>